<evidence type="ECO:0000313" key="1">
    <source>
        <dbReference type="EMBL" id="PVU63599.1"/>
    </source>
</evidence>
<proteinExistence type="predicted"/>
<evidence type="ECO:0000313" key="2">
    <source>
        <dbReference type="Proteomes" id="UP000245817"/>
    </source>
</evidence>
<dbReference type="AlphaFoldDB" id="A0AAX1BWW7"/>
<organism evidence="1 2">
    <name type="scientific">Klebsiella pneumoniae</name>
    <dbReference type="NCBI Taxonomy" id="573"/>
    <lineage>
        <taxon>Bacteria</taxon>
        <taxon>Pseudomonadati</taxon>
        <taxon>Pseudomonadota</taxon>
        <taxon>Gammaproteobacteria</taxon>
        <taxon>Enterobacterales</taxon>
        <taxon>Enterobacteriaceae</taxon>
        <taxon>Klebsiella/Raoultella group</taxon>
        <taxon>Klebsiella</taxon>
        <taxon>Klebsiella pneumoniae complex</taxon>
    </lineage>
</organism>
<evidence type="ECO:0008006" key="3">
    <source>
        <dbReference type="Google" id="ProtNLM"/>
    </source>
</evidence>
<sequence length="125" mass="13440">MKIIMVLISSLLFLTACKPTEEKAIELAKSEISHDMKDPSSTQFRDVVSKKVGEKDDGSIAMLVCGEVNSKNSFGAYSGYSPFVIALTMKSKGFFSSGVVYVVEGKTVDDLPTSTNSANTTNPCK</sequence>
<dbReference type="GeneID" id="93252710"/>
<comment type="caution">
    <text evidence="1">The sequence shown here is derived from an EMBL/GenBank/DDBJ whole genome shotgun (WGS) entry which is preliminary data.</text>
</comment>
<name>A0AAX1BWW7_KLEPN</name>
<gene>
    <name evidence="1" type="ORF">CP554_06690</name>
</gene>
<dbReference type="PROSITE" id="PS51257">
    <property type="entry name" value="PROKAR_LIPOPROTEIN"/>
    <property type="match status" value="1"/>
</dbReference>
<dbReference type="EMBL" id="PCFF01000004">
    <property type="protein sequence ID" value="PVU63599.1"/>
    <property type="molecule type" value="Genomic_DNA"/>
</dbReference>
<protein>
    <recommendedName>
        <fullName evidence="3">Lipoprotein</fullName>
    </recommendedName>
</protein>
<reference evidence="1 2" key="1">
    <citation type="submission" date="2017-09" db="EMBL/GenBank/DDBJ databases">
        <title>Molecular Epidemiology of Livestock-Associated Methicillin Resistant Staphylococcus aureus (LA-MRSA) and Extended-Spectrum Beta-Lactamase (ESBL)-Producing Enterobacteriaceae in Pigs and Exposed Workers in Cameroon and South Africa.</title>
        <authorList>
            <person name="Founou L."/>
            <person name="Founou R.C."/>
            <person name="Allam M."/>
            <person name="Ismail A."/>
            <person name="Essack S.Y."/>
        </authorList>
    </citation>
    <scope>NUCLEOTIDE SEQUENCE [LARGE SCALE GENOMIC DNA]</scope>
    <source>
        <strain evidence="1 2">HH516E4IA</strain>
    </source>
</reference>
<dbReference type="Proteomes" id="UP000245817">
    <property type="component" value="Unassembled WGS sequence"/>
</dbReference>
<dbReference type="RefSeq" id="WP_032724276.1">
    <property type="nucleotide sequence ID" value="NZ_CP065833.1"/>
</dbReference>
<accession>A0AAX1BWW7</accession>